<keyword evidence="1" id="KW-1133">Transmembrane helix</keyword>
<dbReference type="EMBL" id="DYWQ01000081">
    <property type="protein sequence ID" value="HJF45181.1"/>
    <property type="molecule type" value="Genomic_DNA"/>
</dbReference>
<evidence type="ECO:0000256" key="1">
    <source>
        <dbReference type="SAM" id="Phobius"/>
    </source>
</evidence>
<sequence length="61" mass="6324">MAGNPFDLNRDGRWSTPERALTHYGVDPLVRGGAERGGCGGCGCALVLLALLAVVLIALVM</sequence>
<reference evidence="2" key="2">
    <citation type="submission" date="2021-09" db="EMBL/GenBank/DDBJ databases">
        <authorList>
            <person name="Gilroy R."/>
        </authorList>
    </citation>
    <scope>NUCLEOTIDE SEQUENCE</scope>
    <source>
        <strain evidence="2">CHK124-7917</strain>
    </source>
</reference>
<dbReference type="Proteomes" id="UP000697330">
    <property type="component" value="Unassembled WGS sequence"/>
</dbReference>
<name>A0A921GFS0_9ACTN</name>
<feature type="transmembrane region" description="Helical" evidence="1">
    <location>
        <begin position="39"/>
        <end position="60"/>
    </location>
</feature>
<proteinExistence type="predicted"/>
<accession>A0A921GFS0</accession>
<dbReference type="AlphaFoldDB" id="A0A921GFS0"/>
<dbReference type="RefSeq" id="WP_273447663.1">
    <property type="nucleotide sequence ID" value="NZ_CALUGK010000015.1"/>
</dbReference>
<organism evidence="2 3">
    <name type="scientific">Thermophilibacter provencensis</name>
    <dbReference type="NCBI Taxonomy" id="1852386"/>
    <lineage>
        <taxon>Bacteria</taxon>
        <taxon>Bacillati</taxon>
        <taxon>Actinomycetota</taxon>
        <taxon>Coriobacteriia</taxon>
        <taxon>Coriobacteriales</taxon>
        <taxon>Atopobiaceae</taxon>
        <taxon>Thermophilibacter</taxon>
    </lineage>
</organism>
<evidence type="ECO:0000313" key="3">
    <source>
        <dbReference type="Proteomes" id="UP000697330"/>
    </source>
</evidence>
<comment type="caution">
    <text evidence="2">The sequence shown here is derived from an EMBL/GenBank/DDBJ whole genome shotgun (WGS) entry which is preliminary data.</text>
</comment>
<protein>
    <submittedName>
        <fullName evidence="2">Uncharacterized protein</fullName>
    </submittedName>
</protein>
<keyword evidence="1" id="KW-0812">Transmembrane</keyword>
<evidence type="ECO:0000313" key="2">
    <source>
        <dbReference type="EMBL" id="HJF45181.1"/>
    </source>
</evidence>
<reference evidence="2" key="1">
    <citation type="journal article" date="2021" name="PeerJ">
        <title>Extensive microbial diversity within the chicken gut microbiome revealed by metagenomics and culture.</title>
        <authorList>
            <person name="Gilroy R."/>
            <person name="Ravi A."/>
            <person name="Getino M."/>
            <person name="Pursley I."/>
            <person name="Horton D.L."/>
            <person name="Alikhan N.F."/>
            <person name="Baker D."/>
            <person name="Gharbi K."/>
            <person name="Hall N."/>
            <person name="Watson M."/>
            <person name="Adriaenssens E.M."/>
            <person name="Foster-Nyarko E."/>
            <person name="Jarju S."/>
            <person name="Secka A."/>
            <person name="Antonio M."/>
            <person name="Oren A."/>
            <person name="Chaudhuri R.R."/>
            <person name="La Ragione R."/>
            <person name="Hildebrand F."/>
            <person name="Pallen M.J."/>
        </authorList>
    </citation>
    <scope>NUCLEOTIDE SEQUENCE</scope>
    <source>
        <strain evidence="2">CHK124-7917</strain>
    </source>
</reference>
<keyword evidence="1" id="KW-0472">Membrane</keyword>
<gene>
    <name evidence="2" type="ORF">K8U72_05290</name>
</gene>